<gene>
    <name evidence="3" type="ORF">SAMN05216277_10163</name>
</gene>
<proteinExistence type="predicted"/>
<dbReference type="InterPro" id="IPR043826">
    <property type="entry name" value="DUF5803"/>
</dbReference>
<feature type="transmembrane region" description="Helical" evidence="2">
    <location>
        <begin position="207"/>
        <end position="226"/>
    </location>
</feature>
<organism evidence="3 4">
    <name type="scientific">Halolamina pelagica</name>
    <dbReference type="NCBI Taxonomy" id="699431"/>
    <lineage>
        <taxon>Archaea</taxon>
        <taxon>Methanobacteriati</taxon>
        <taxon>Methanobacteriota</taxon>
        <taxon>Stenosarchaea group</taxon>
        <taxon>Halobacteria</taxon>
        <taxon>Halobacteriales</taxon>
        <taxon>Haloferacaceae</taxon>
    </lineage>
</organism>
<evidence type="ECO:0000313" key="3">
    <source>
        <dbReference type="EMBL" id="SFP03634.1"/>
    </source>
</evidence>
<evidence type="ECO:0000313" key="4">
    <source>
        <dbReference type="Proteomes" id="UP000183769"/>
    </source>
</evidence>
<accession>A0A1I5M203</accession>
<keyword evidence="2" id="KW-0472">Membrane</keyword>
<dbReference type="OrthoDB" id="312630at2157"/>
<evidence type="ECO:0000256" key="2">
    <source>
        <dbReference type="SAM" id="Phobius"/>
    </source>
</evidence>
<dbReference type="Proteomes" id="UP000183769">
    <property type="component" value="Unassembled WGS sequence"/>
</dbReference>
<keyword evidence="2" id="KW-0812">Transmembrane</keyword>
<evidence type="ECO:0000256" key="1">
    <source>
        <dbReference type="SAM" id="MobiDB-lite"/>
    </source>
</evidence>
<dbReference type="Pfam" id="PF19119">
    <property type="entry name" value="DUF5803"/>
    <property type="match status" value="1"/>
</dbReference>
<dbReference type="RefSeq" id="WP_074874452.1">
    <property type="nucleotide sequence ID" value="NZ_FOXI01000001.1"/>
</dbReference>
<dbReference type="AlphaFoldDB" id="A0A1I5M203"/>
<sequence length="260" mass="28082">MNRRHLALLALVGILALSGCLGGGPTSADRLDEPPAQPYDWDAEGDVHVTVTDNVTYRAVYDVSAVNDSIELSRPGFLGTDEPLTVSSLRYRYPNGTVVNGSAFGDHGGDVRTRNNQLVIEPPGEDGRLAYSGESTPKQFTHPVAVEGGNYTVVLPENREASVPLFGRIVPAPDAKTVVDGHLTIEWAEITRNSLSVRFYLPRDVQLFAGLLAGLVGVAIAGVGYYRRKIGELRERREEMGLNVDIDQDDDDEGPPPGMG</sequence>
<feature type="region of interest" description="Disordered" evidence="1">
    <location>
        <begin position="241"/>
        <end position="260"/>
    </location>
</feature>
<dbReference type="PROSITE" id="PS51257">
    <property type="entry name" value="PROKAR_LIPOPROTEIN"/>
    <property type="match status" value="1"/>
</dbReference>
<name>A0A1I5M203_9EURY</name>
<reference evidence="4" key="1">
    <citation type="submission" date="2016-10" db="EMBL/GenBank/DDBJ databases">
        <authorList>
            <person name="Varghese N."/>
            <person name="Submissions S."/>
        </authorList>
    </citation>
    <scope>NUCLEOTIDE SEQUENCE [LARGE SCALE GENOMIC DNA]</scope>
    <source>
        <strain evidence="4">CGMCC 1.10329</strain>
    </source>
</reference>
<dbReference type="EMBL" id="FOXI01000001">
    <property type="protein sequence ID" value="SFP03634.1"/>
    <property type="molecule type" value="Genomic_DNA"/>
</dbReference>
<keyword evidence="4" id="KW-1185">Reference proteome</keyword>
<protein>
    <recommendedName>
        <fullName evidence="5">Lipoprotein</fullName>
    </recommendedName>
</protein>
<evidence type="ECO:0008006" key="5">
    <source>
        <dbReference type="Google" id="ProtNLM"/>
    </source>
</evidence>
<keyword evidence="2" id="KW-1133">Transmembrane helix</keyword>